<dbReference type="InterPro" id="IPR036640">
    <property type="entry name" value="ABC1_TM_sf"/>
</dbReference>
<proteinExistence type="predicted"/>
<dbReference type="RefSeq" id="WP_074756022.1">
    <property type="nucleotide sequence ID" value="NZ_FOGJ01000011.1"/>
</dbReference>
<feature type="domain" description="ABC transmembrane type-1" evidence="9">
    <location>
        <begin position="151"/>
        <end position="326"/>
    </location>
</feature>
<evidence type="ECO:0000259" key="9">
    <source>
        <dbReference type="PROSITE" id="PS50929"/>
    </source>
</evidence>
<feature type="transmembrane region" description="Helical" evidence="7">
    <location>
        <begin position="179"/>
        <end position="197"/>
    </location>
</feature>
<protein>
    <submittedName>
        <fullName evidence="10">ATP-binding cassette, subfamily B</fullName>
    </submittedName>
</protein>
<evidence type="ECO:0000256" key="5">
    <source>
        <dbReference type="ARBA" id="ARBA00022989"/>
    </source>
</evidence>
<evidence type="ECO:0000256" key="6">
    <source>
        <dbReference type="ARBA" id="ARBA00023136"/>
    </source>
</evidence>
<dbReference type="PROSITE" id="PS50929">
    <property type="entry name" value="ABC_TM1F"/>
    <property type="match status" value="1"/>
</dbReference>
<dbReference type="GO" id="GO:0140359">
    <property type="term" value="F:ABC-type transporter activity"/>
    <property type="evidence" value="ECO:0007669"/>
    <property type="project" value="InterPro"/>
</dbReference>
<dbReference type="GO" id="GO:0016887">
    <property type="term" value="F:ATP hydrolysis activity"/>
    <property type="evidence" value="ECO:0007669"/>
    <property type="project" value="InterPro"/>
</dbReference>
<dbReference type="GO" id="GO:0005886">
    <property type="term" value="C:plasma membrane"/>
    <property type="evidence" value="ECO:0007669"/>
    <property type="project" value="UniProtKB-SubCell"/>
</dbReference>
<dbReference type="GO" id="GO:0034040">
    <property type="term" value="F:ATPase-coupled lipid transmembrane transporter activity"/>
    <property type="evidence" value="ECO:0007669"/>
    <property type="project" value="TreeGrafter"/>
</dbReference>
<dbReference type="Pfam" id="PF00005">
    <property type="entry name" value="ABC_tran"/>
    <property type="match status" value="1"/>
</dbReference>
<feature type="transmembrane region" description="Helical" evidence="7">
    <location>
        <begin position="75"/>
        <end position="96"/>
    </location>
</feature>
<evidence type="ECO:0000256" key="3">
    <source>
        <dbReference type="ARBA" id="ARBA00022741"/>
    </source>
</evidence>
<evidence type="ECO:0000256" key="4">
    <source>
        <dbReference type="ARBA" id="ARBA00022840"/>
    </source>
</evidence>
<organism evidence="10 11">
    <name type="scientific">Butyrivibrio fibrisolvens</name>
    <dbReference type="NCBI Taxonomy" id="831"/>
    <lineage>
        <taxon>Bacteria</taxon>
        <taxon>Bacillati</taxon>
        <taxon>Bacillota</taxon>
        <taxon>Clostridia</taxon>
        <taxon>Lachnospirales</taxon>
        <taxon>Lachnospiraceae</taxon>
        <taxon>Butyrivibrio</taxon>
    </lineage>
</organism>
<dbReference type="InterPro" id="IPR039421">
    <property type="entry name" value="Type_1_exporter"/>
</dbReference>
<evidence type="ECO:0000256" key="7">
    <source>
        <dbReference type="SAM" id="Phobius"/>
    </source>
</evidence>
<feature type="transmembrane region" description="Helical" evidence="7">
    <location>
        <begin position="36"/>
        <end position="63"/>
    </location>
</feature>
<dbReference type="SUPFAM" id="SSF52540">
    <property type="entry name" value="P-loop containing nucleoside triphosphate hydrolases"/>
    <property type="match status" value="1"/>
</dbReference>
<accession>A0A1H9S4J9</accession>
<keyword evidence="6 7" id="KW-0472">Membrane</keyword>
<dbReference type="SUPFAM" id="SSF90123">
    <property type="entry name" value="ABC transporter transmembrane region"/>
    <property type="match status" value="1"/>
</dbReference>
<feature type="transmembrane region" description="Helical" evidence="7">
    <location>
        <begin position="269"/>
        <end position="291"/>
    </location>
</feature>
<dbReference type="PANTHER" id="PTHR24221">
    <property type="entry name" value="ATP-BINDING CASSETTE SUB-FAMILY B"/>
    <property type="match status" value="1"/>
</dbReference>
<name>A0A1H9S4J9_BUTFI</name>
<comment type="subcellular location">
    <subcellularLocation>
        <location evidence="1">Cell membrane</location>
        <topology evidence="1">Multi-pass membrane protein</topology>
    </subcellularLocation>
</comment>
<dbReference type="InterPro" id="IPR027417">
    <property type="entry name" value="P-loop_NTPase"/>
</dbReference>
<sequence>MDNNTDKTKENKKKPKYSIPSNIAFMISKAWNGHKIVLFFCLATALTTFGKNVIQMLVAPMILQVVEEGGSFSKFVIRVVVFTLLMILFSVLLEYLNGNSLFGRVGTRAGIVVELEKKRCTTSYPNLYDTKFIEFSEKAYEAIGGNSSATEAIWGTLEGLIANSLGFVFYLILISGLDVRIAAIVTVLTIIGFVVNAKISNYSYKHKEEKAEIVNKLFYCNNVLKDRNYAKEIKLFGVANWAGDLWEKNMKLLAVFINKNQKRLFLGNLLDVVLTFLKNAVAYYVLIFMTISGKITLSEFLLYSAAVTGYSEWVGGILNQLLELHKQSIDLSILREFLDWEEPFRFEGGKKVPEAPYVFELRNVTYRYPEADKDTIKNMNLKIEPKEKIAIVGLNGAGKTTLIKLLSGFLDPTDGQVLLNGIDIREFNRQEYYDIFSAVFQEFSVIPATIKENVTQTNSDYDEDTLKESLEKAGLLEKINSLSKGIESQITRNVFEDGLELSGGETQRLMLARVLYKDSPIILLDEPTAALDPIAENNIYLRYNEMTEGKQSVFISHRLASTRFCNRILYLEDGQIKEEGTHEQLMAKDGKYAEIYGVQSKYYKEDGDNEGSDFDENSASA</sequence>
<dbReference type="EMBL" id="FOGJ01000011">
    <property type="protein sequence ID" value="SER79927.1"/>
    <property type="molecule type" value="Genomic_DNA"/>
</dbReference>
<evidence type="ECO:0000256" key="1">
    <source>
        <dbReference type="ARBA" id="ARBA00004651"/>
    </source>
</evidence>
<dbReference type="eggNOG" id="COG1132">
    <property type="taxonomic scope" value="Bacteria"/>
</dbReference>
<feature type="domain" description="ABC transporter" evidence="8">
    <location>
        <begin position="359"/>
        <end position="598"/>
    </location>
</feature>
<evidence type="ECO:0000313" key="11">
    <source>
        <dbReference type="Proteomes" id="UP000182584"/>
    </source>
</evidence>
<feature type="transmembrane region" description="Helical" evidence="7">
    <location>
        <begin position="152"/>
        <end position="173"/>
    </location>
</feature>
<evidence type="ECO:0000259" key="8">
    <source>
        <dbReference type="PROSITE" id="PS50893"/>
    </source>
</evidence>
<keyword evidence="3" id="KW-0547">Nucleotide-binding</keyword>
<dbReference type="PANTHER" id="PTHR24221:SF654">
    <property type="entry name" value="ATP-BINDING CASSETTE SUB-FAMILY B MEMBER 6"/>
    <property type="match status" value="1"/>
</dbReference>
<dbReference type="Gene3D" id="1.20.1560.10">
    <property type="entry name" value="ABC transporter type 1, transmembrane domain"/>
    <property type="match status" value="1"/>
</dbReference>
<dbReference type="InterPro" id="IPR003593">
    <property type="entry name" value="AAA+_ATPase"/>
</dbReference>
<dbReference type="Gene3D" id="3.40.50.300">
    <property type="entry name" value="P-loop containing nucleotide triphosphate hydrolases"/>
    <property type="match status" value="1"/>
</dbReference>
<dbReference type="AlphaFoldDB" id="A0A1H9S4J9"/>
<evidence type="ECO:0000313" key="10">
    <source>
        <dbReference type="EMBL" id="SER79927.1"/>
    </source>
</evidence>
<dbReference type="Proteomes" id="UP000182584">
    <property type="component" value="Unassembled WGS sequence"/>
</dbReference>
<evidence type="ECO:0000256" key="2">
    <source>
        <dbReference type="ARBA" id="ARBA00022692"/>
    </source>
</evidence>
<dbReference type="GO" id="GO:0005524">
    <property type="term" value="F:ATP binding"/>
    <property type="evidence" value="ECO:0007669"/>
    <property type="project" value="UniProtKB-KW"/>
</dbReference>
<gene>
    <name evidence="10" type="ORF">SAMN04487884_11175</name>
</gene>
<keyword evidence="5 7" id="KW-1133">Transmembrane helix</keyword>
<reference evidence="10 11" key="1">
    <citation type="submission" date="2016-10" db="EMBL/GenBank/DDBJ databases">
        <authorList>
            <person name="de Groot N.N."/>
        </authorList>
    </citation>
    <scope>NUCLEOTIDE SEQUENCE [LARGE SCALE GENOMIC DNA]</scope>
    <source>
        <strain evidence="10 11">AR40</strain>
    </source>
</reference>
<dbReference type="OrthoDB" id="1699242at2"/>
<dbReference type="SMART" id="SM00382">
    <property type="entry name" value="AAA"/>
    <property type="match status" value="1"/>
</dbReference>
<dbReference type="InterPro" id="IPR003439">
    <property type="entry name" value="ABC_transporter-like_ATP-bd"/>
</dbReference>
<dbReference type="InterPro" id="IPR011527">
    <property type="entry name" value="ABC1_TM_dom"/>
</dbReference>
<keyword evidence="4 10" id="KW-0067">ATP-binding</keyword>
<dbReference type="PROSITE" id="PS50893">
    <property type="entry name" value="ABC_TRANSPORTER_2"/>
    <property type="match status" value="1"/>
</dbReference>
<keyword evidence="2 7" id="KW-0812">Transmembrane</keyword>